<evidence type="ECO:0000256" key="9">
    <source>
        <dbReference type="ARBA" id="ARBA00023102"/>
    </source>
</evidence>
<dbReference type="Gene3D" id="3.40.50.10860">
    <property type="entry name" value="Leucine Dehydrogenase, chain A, domain 1"/>
    <property type="match status" value="1"/>
</dbReference>
<dbReference type="AlphaFoldDB" id="R4U6I0"/>
<feature type="binding site" evidence="12">
    <location>
        <position position="236"/>
    </location>
    <ligand>
        <name>NADP(+)</name>
        <dbReference type="ChEBI" id="CHEBI:58349"/>
    </ligand>
</feature>
<evidence type="ECO:0000256" key="12">
    <source>
        <dbReference type="HAMAP-Rule" id="MF_01576"/>
    </source>
</evidence>
<dbReference type="Pfam" id="PF02882">
    <property type="entry name" value="THF_DHG_CYH_C"/>
    <property type="match status" value="1"/>
</dbReference>
<evidence type="ECO:0000256" key="4">
    <source>
        <dbReference type="ARBA" id="ARBA00022605"/>
    </source>
</evidence>
<keyword evidence="6 12" id="KW-0378">Hydrolase</keyword>
<dbReference type="OrthoDB" id="9803580at2"/>
<keyword evidence="9 12" id="KW-0368">Histidine biosynthesis</keyword>
<organism evidence="15 16">
    <name type="scientific">Spiroplasma syrphidicola EA-1</name>
    <dbReference type="NCBI Taxonomy" id="1276229"/>
    <lineage>
        <taxon>Bacteria</taxon>
        <taxon>Bacillati</taxon>
        <taxon>Mycoplasmatota</taxon>
        <taxon>Mollicutes</taxon>
        <taxon>Entomoplasmatales</taxon>
        <taxon>Spiroplasmataceae</taxon>
        <taxon>Spiroplasma</taxon>
    </lineage>
</organism>
<comment type="similarity">
    <text evidence="12">Belongs to the tetrahydrofolate dehydrogenase/cyclohydrolase family.</text>
</comment>
<protein>
    <recommendedName>
        <fullName evidence="12">Bifunctional protein FolD</fullName>
    </recommendedName>
    <domain>
        <recommendedName>
            <fullName evidence="12">Methylenetetrahydrofolate dehydrogenase</fullName>
            <ecNumber evidence="12">1.5.1.5</ecNumber>
        </recommendedName>
    </domain>
    <domain>
        <recommendedName>
            <fullName evidence="12">Methenyltetrahydrofolate cyclohydrolase</fullName>
            <ecNumber evidence="12">3.5.4.9</ecNumber>
        </recommendedName>
    </domain>
</protein>
<evidence type="ECO:0000256" key="7">
    <source>
        <dbReference type="ARBA" id="ARBA00022857"/>
    </source>
</evidence>
<dbReference type="GO" id="GO:0035999">
    <property type="term" value="P:tetrahydrofolate interconversion"/>
    <property type="evidence" value="ECO:0007669"/>
    <property type="project" value="UniProtKB-UniRule"/>
</dbReference>
<comment type="catalytic activity">
    <reaction evidence="12">
        <text>(6R)-5,10-methenyltetrahydrofolate + H2O = (6R)-10-formyltetrahydrofolate + H(+)</text>
        <dbReference type="Rhea" id="RHEA:23700"/>
        <dbReference type="ChEBI" id="CHEBI:15377"/>
        <dbReference type="ChEBI" id="CHEBI:15378"/>
        <dbReference type="ChEBI" id="CHEBI:57455"/>
        <dbReference type="ChEBI" id="CHEBI:195366"/>
        <dbReference type="EC" id="3.5.4.9"/>
    </reaction>
</comment>
<evidence type="ECO:0000256" key="11">
    <source>
        <dbReference type="ARBA" id="ARBA00023268"/>
    </source>
</evidence>
<evidence type="ECO:0000256" key="8">
    <source>
        <dbReference type="ARBA" id="ARBA00023002"/>
    </source>
</evidence>
<comment type="function">
    <text evidence="12">Catalyzes the oxidation of 5,10-methylenetetrahydrofolate to 5,10-methenyltetrahydrofolate and then the hydrolysis of 5,10-methenyltetrahydrofolate to 10-formyltetrahydrofolate.</text>
</comment>
<comment type="subunit">
    <text evidence="2 12">Homodimer.</text>
</comment>
<dbReference type="PROSITE" id="PS00767">
    <property type="entry name" value="THF_DHG_CYH_2"/>
    <property type="match status" value="1"/>
</dbReference>
<keyword evidence="4 12" id="KW-0028">Amino-acid biosynthesis</keyword>
<evidence type="ECO:0000259" key="14">
    <source>
        <dbReference type="Pfam" id="PF02882"/>
    </source>
</evidence>
<proteinExistence type="inferred from homology"/>
<dbReference type="GO" id="GO:0006164">
    <property type="term" value="P:purine nucleotide biosynthetic process"/>
    <property type="evidence" value="ECO:0007669"/>
    <property type="project" value="UniProtKB-KW"/>
</dbReference>
<dbReference type="SUPFAM" id="SSF51735">
    <property type="entry name" value="NAD(P)-binding Rossmann-fold domains"/>
    <property type="match status" value="1"/>
</dbReference>
<evidence type="ECO:0000259" key="13">
    <source>
        <dbReference type="Pfam" id="PF00763"/>
    </source>
</evidence>
<dbReference type="FunFam" id="3.40.50.10860:FF:000005">
    <property type="entry name" value="C-1-tetrahydrofolate synthase, cytoplasmic, putative"/>
    <property type="match status" value="1"/>
</dbReference>
<accession>R4U6I0</accession>
<dbReference type="KEGG" id="ssyr:SSYRP_v1c06230"/>
<evidence type="ECO:0000313" key="16">
    <source>
        <dbReference type="Proteomes" id="UP000013963"/>
    </source>
</evidence>
<evidence type="ECO:0000313" key="15">
    <source>
        <dbReference type="EMBL" id="AGM26213.1"/>
    </source>
</evidence>
<dbReference type="InterPro" id="IPR020630">
    <property type="entry name" value="THF_DH/CycHdrlase_cat_dom"/>
</dbReference>
<dbReference type="PRINTS" id="PR00085">
    <property type="entry name" value="THFDHDRGNASE"/>
</dbReference>
<dbReference type="GO" id="GO:0009086">
    <property type="term" value="P:methionine biosynthetic process"/>
    <property type="evidence" value="ECO:0007669"/>
    <property type="project" value="UniProtKB-KW"/>
</dbReference>
<dbReference type="eggNOG" id="COG0190">
    <property type="taxonomic scope" value="Bacteria"/>
</dbReference>
<dbReference type="EC" id="1.5.1.5" evidence="12"/>
<feature type="domain" description="Tetrahydrofolate dehydrogenase/cyclohydrolase catalytic" evidence="13">
    <location>
        <begin position="6"/>
        <end position="121"/>
    </location>
</feature>
<keyword evidence="11 12" id="KW-0511">Multifunctional enzyme</keyword>
<keyword evidence="10 12" id="KW-0486">Methionine biosynthesis</keyword>
<comment type="pathway">
    <text evidence="1 12">One-carbon metabolism; tetrahydrofolate interconversion.</text>
</comment>
<dbReference type="EC" id="3.5.4.9" evidence="12"/>
<keyword evidence="5 12" id="KW-0658">Purine biosynthesis</keyword>
<feature type="domain" description="Tetrahydrofolate dehydrogenase/cyclohydrolase NAD(P)-binding" evidence="14">
    <location>
        <begin position="144"/>
        <end position="284"/>
    </location>
</feature>
<dbReference type="UniPathway" id="UPA00193"/>
<evidence type="ECO:0000256" key="5">
    <source>
        <dbReference type="ARBA" id="ARBA00022755"/>
    </source>
</evidence>
<feature type="binding site" evidence="12">
    <location>
        <begin position="170"/>
        <end position="172"/>
    </location>
    <ligand>
        <name>NADP(+)</name>
        <dbReference type="ChEBI" id="CHEBI:58349"/>
    </ligand>
</feature>
<reference evidence="15 16" key="1">
    <citation type="journal article" date="2013" name="Genome Biol. Evol.">
        <title>Complete genomes of two dipteran-associated spiroplasmas provided insights into the origin, dynamics, and impacts of viral invasion in spiroplasma.</title>
        <authorList>
            <person name="Ku C."/>
            <person name="Lo W.S."/>
            <person name="Chen L.L."/>
            <person name="Kuo C.H."/>
        </authorList>
    </citation>
    <scope>NUCLEOTIDE SEQUENCE [LARGE SCALE GENOMIC DNA]</scope>
    <source>
        <strain evidence="15">EA-1</strain>
    </source>
</reference>
<dbReference type="HAMAP" id="MF_01576">
    <property type="entry name" value="THF_DHG_CYH"/>
    <property type="match status" value="1"/>
</dbReference>
<dbReference type="PATRIC" id="fig|1276229.3.peg.618"/>
<dbReference type="PANTHER" id="PTHR48099:SF5">
    <property type="entry name" value="C-1-TETRAHYDROFOLATE SYNTHASE, CYTOPLASMIC"/>
    <property type="match status" value="1"/>
</dbReference>
<keyword evidence="3 12" id="KW-0554">One-carbon metabolism</keyword>
<dbReference type="InterPro" id="IPR036291">
    <property type="entry name" value="NAD(P)-bd_dom_sf"/>
</dbReference>
<dbReference type="RefSeq" id="WP_016340859.1">
    <property type="nucleotide sequence ID" value="NC_021284.1"/>
</dbReference>
<dbReference type="GO" id="GO:0004488">
    <property type="term" value="F:methylenetetrahydrofolate dehydrogenase (NADP+) activity"/>
    <property type="evidence" value="ECO:0007669"/>
    <property type="project" value="UniProtKB-UniRule"/>
</dbReference>
<keyword evidence="16" id="KW-1185">Reference proteome</keyword>
<dbReference type="GO" id="GO:0005829">
    <property type="term" value="C:cytosol"/>
    <property type="evidence" value="ECO:0007669"/>
    <property type="project" value="TreeGrafter"/>
</dbReference>
<dbReference type="InterPro" id="IPR046346">
    <property type="entry name" value="Aminoacid_DH-like_N_sf"/>
</dbReference>
<dbReference type="GO" id="GO:0000105">
    <property type="term" value="P:L-histidine biosynthetic process"/>
    <property type="evidence" value="ECO:0007669"/>
    <property type="project" value="UniProtKB-KW"/>
</dbReference>
<name>R4U6I0_9MOLU</name>
<dbReference type="CDD" id="cd01080">
    <property type="entry name" value="NAD_bind_m-THF_DH_Cyclohyd"/>
    <property type="match status" value="1"/>
</dbReference>
<dbReference type="FunFam" id="3.40.50.720:FF:000094">
    <property type="entry name" value="Bifunctional protein FolD"/>
    <property type="match status" value="1"/>
</dbReference>
<dbReference type="SUPFAM" id="SSF53223">
    <property type="entry name" value="Aminoacid dehydrogenase-like, N-terminal domain"/>
    <property type="match status" value="1"/>
</dbReference>
<comment type="catalytic activity">
    <reaction evidence="12">
        <text>(6R)-5,10-methylene-5,6,7,8-tetrahydrofolate + NADP(+) = (6R)-5,10-methenyltetrahydrofolate + NADPH</text>
        <dbReference type="Rhea" id="RHEA:22812"/>
        <dbReference type="ChEBI" id="CHEBI:15636"/>
        <dbReference type="ChEBI" id="CHEBI:57455"/>
        <dbReference type="ChEBI" id="CHEBI:57783"/>
        <dbReference type="ChEBI" id="CHEBI:58349"/>
        <dbReference type="EC" id="1.5.1.5"/>
    </reaction>
</comment>
<evidence type="ECO:0000256" key="3">
    <source>
        <dbReference type="ARBA" id="ARBA00022563"/>
    </source>
</evidence>
<gene>
    <name evidence="12 15" type="primary">folD</name>
    <name evidence="15" type="ORF">SSYRP_v1c06230</name>
</gene>
<dbReference type="Gene3D" id="3.40.50.720">
    <property type="entry name" value="NAD(P)-binding Rossmann-like Domain"/>
    <property type="match status" value="1"/>
</dbReference>
<dbReference type="GO" id="GO:0004477">
    <property type="term" value="F:methenyltetrahydrofolate cyclohydrolase activity"/>
    <property type="evidence" value="ECO:0007669"/>
    <property type="project" value="UniProtKB-UniRule"/>
</dbReference>
<comment type="caution">
    <text evidence="12">Lacks conserved residue(s) required for the propagation of feature annotation.</text>
</comment>
<dbReference type="Pfam" id="PF00763">
    <property type="entry name" value="THF_DHG_CYH"/>
    <property type="match status" value="1"/>
</dbReference>
<evidence type="ECO:0000256" key="1">
    <source>
        <dbReference type="ARBA" id="ARBA00004777"/>
    </source>
</evidence>
<evidence type="ECO:0000256" key="6">
    <source>
        <dbReference type="ARBA" id="ARBA00022801"/>
    </source>
</evidence>
<dbReference type="EMBL" id="CP005078">
    <property type="protein sequence ID" value="AGM26213.1"/>
    <property type="molecule type" value="Genomic_DNA"/>
</dbReference>
<dbReference type="HOGENOM" id="CLU_034045_2_1_14"/>
<dbReference type="Proteomes" id="UP000013963">
    <property type="component" value="Chromosome"/>
</dbReference>
<keyword evidence="8 12" id="KW-0560">Oxidoreductase</keyword>
<keyword evidence="7 12" id="KW-0521">NADP</keyword>
<dbReference type="InterPro" id="IPR020867">
    <property type="entry name" value="THF_DH/CycHdrlase_CS"/>
</dbReference>
<sequence length="287" mass="31374">MDSKIIDGKQISTEIKTQIKEQIIAWKNKGYREPKLVIIQVGDLAASTTYIKNKKIACEKVGIICEIIKHPAEIREDILVNEIKQLNNDNNVDGILVQLPLPPQINALLITETIAITKDVDGFSPTILGQMLLSNASPNEIVLPATPKGIMNLFEYNKIDLTGQHVVIVGRSNIVGKPIANLVLNANGTITVCHSKTKNLAALTKQADILIVAIGKAKFITKEMLKKDVIIIDVGTNYDENNKLCGDVDFENVIDDVKQITPVPGGVGPMTIAGLLQNLMLLYQSHL</sequence>
<dbReference type="PANTHER" id="PTHR48099">
    <property type="entry name" value="C-1-TETRAHYDROFOLATE SYNTHASE, CYTOPLASMIC-RELATED"/>
    <property type="match status" value="1"/>
</dbReference>
<dbReference type="InterPro" id="IPR020631">
    <property type="entry name" value="THF_DH/CycHdrlase_NAD-bd_dom"/>
</dbReference>
<evidence type="ECO:0000256" key="10">
    <source>
        <dbReference type="ARBA" id="ARBA00023167"/>
    </source>
</evidence>
<dbReference type="InterPro" id="IPR000672">
    <property type="entry name" value="THF_DH/CycHdrlase"/>
</dbReference>
<evidence type="ECO:0000256" key="2">
    <source>
        <dbReference type="ARBA" id="ARBA00011738"/>
    </source>
</evidence>
<dbReference type="STRING" id="1276229.SSYRP_v1c06230"/>